<name>A0A0D6Q1L6_KOMEU</name>
<proteinExistence type="predicted"/>
<protein>
    <submittedName>
        <fullName evidence="2">Uncharacterized protein</fullName>
    </submittedName>
</protein>
<reference evidence="2 3" key="1">
    <citation type="submission" date="2012-11" db="EMBL/GenBank/DDBJ databases">
        <title>Whole genome sequence of Gluconacetobacter europaeus NBRC3261.</title>
        <authorList>
            <person name="Azuma Y."/>
            <person name="Higashiura N."/>
            <person name="Hirakawa H."/>
            <person name="Matsushita K."/>
        </authorList>
    </citation>
    <scope>NUCLEOTIDE SEQUENCE [LARGE SCALE GENOMIC DNA]</scope>
    <source>
        <strain evidence="2 3">NBRC 3261</strain>
    </source>
</reference>
<dbReference type="Proteomes" id="UP000032675">
    <property type="component" value="Unassembled WGS sequence"/>
</dbReference>
<accession>A0A0D6Q1L6</accession>
<keyword evidence="1" id="KW-0812">Transmembrane</keyword>
<feature type="transmembrane region" description="Helical" evidence="1">
    <location>
        <begin position="96"/>
        <end position="129"/>
    </location>
</feature>
<comment type="caution">
    <text evidence="2">The sequence shown here is derived from an EMBL/GenBank/DDBJ whole genome shotgun (WGS) entry which is preliminary data.</text>
</comment>
<dbReference type="AlphaFoldDB" id="A0A0D6Q1L6"/>
<evidence type="ECO:0000313" key="3">
    <source>
        <dbReference type="Proteomes" id="UP000032675"/>
    </source>
</evidence>
<dbReference type="EMBL" id="BANI01000141">
    <property type="protein sequence ID" value="GAN97314.1"/>
    <property type="molecule type" value="Genomic_DNA"/>
</dbReference>
<evidence type="ECO:0000256" key="1">
    <source>
        <dbReference type="SAM" id="Phobius"/>
    </source>
</evidence>
<keyword evidence="1" id="KW-0472">Membrane</keyword>
<keyword evidence="1" id="KW-1133">Transmembrane helix</keyword>
<evidence type="ECO:0000313" key="2">
    <source>
        <dbReference type="EMBL" id="GAN97314.1"/>
    </source>
</evidence>
<organism evidence="2 3">
    <name type="scientific">Komagataeibacter europaeus NBRC 3261</name>
    <dbReference type="NCBI Taxonomy" id="1234669"/>
    <lineage>
        <taxon>Bacteria</taxon>
        <taxon>Pseudomonadati</taxon>
        <taxon>Pseudomonadota</taxon>
        <taxon>Alphaproteobacteria</taxon>
        <taxon>Acetobacterales</taxon>
        <taxon>Acetobacteraceae</taxon>
        <taxon>Komagataeibacter</taxon>
    </lineage>
</organism>
<sequence>MHAAWLGELLKMNDKVSVDSRVIDAVAASLPTGMGRDAAAAPAQDQARVFLQQLARRGLTVAPREGTDGASALHQISDGLIDLFSSEDRKLKYSALLVLFLVLVVLYIQPLVILFGLLLSGVVFFIFALTRRNPTD</sequence>
<gene>
    <name evidence="2" type="ORF">Geu3261_0160_039</name>
</gene>